<dbReference type="PANTHER" id="PTHR35110:SF1">
    <property type="entry name" value="EXPRESSED PROTEIN"/>
    <property type="match status" value="1"/>
</dbReference>
<name>A0A218WIP0_PUNGR</name>
<accession>A0A218WIP0</accession>
<gene>
    <name evidence="1" type="ORF">CDL15_Pgr018135</name>
</gene>
<dbReference type="Proteomes" id="UP000197138">
    <property type="component" value="Unassembled WGS sequence"/>
</dbReference>
<evidence type="ECO:0000313" key="2">
    <source>
        <dbReference type="Proteomes" id="UP000197138"/>
    </source>
</evidence>
<reference evidence="2" key="1">
    <citation type="journal article" date="2017" name="Plant J.">
        <title>The pomegranate (Punica granatum L.) genome and the genomics of punicalagin biosynthesis.</title>
        <authorList>
            <person name="Qin G."/>
            <person name="Xu C."/>
            <person name="Ming R."/>
            <person name="Tang H."/>
            <person name="Guyot R."/>
            <person name="Kramer E.M."/>
            <person name="Hu Y."/>
            <person name="Yi X."/>
            <person name="Qi Y."/>
            <person name="Xu X."/>
            <person name="Gao Z."/>
            <person name="Pan H."/>
            <person name="Jian J."/>
            <person name="Tian Y."/>
            <person name="Yue Z."/>
            <person name="Xu Y."/>
        </authorList>
    </citation>
    <scope>NUCLEOTIDE SEQUENCE [LARGE SCALE GENOMIC DNA]</scope>
    <source>
        <strain evidence="2">cv. Dabenzi</strain>
    </source>
</reference>
<proteinExistence type="predicted"/>
<protein>
    <submittedName>
        <fullName evidence="1">Uncharacterized protein</fullName>
    </submittedName>
</protein>
<dbReference type="EMBL" id="MTKT01004293">
    <property type="protein sequence ID" value="OWM72250.1"/>
    <property type="molecule type" value="Genomic_DNA"/>
</dbReference>
<dbReference type="AlphaFoldDB" id="A0A218WIP0"/>
<dbReference type="PANTHER" id="PTHR35110">
    <property type="entry name" value="EXPRESSED PROTEIN"/>
    <property type="match status" value="1"/>
</dbReference>
<comment type="caution">
    <text evidence="1">The sequence shown here is derived from an EMBL/GenBank/DDBJ whole genome shotgun (WGS) entry which is preliminary data.</text>
</comment>
<sequence>MWFSRGGAASKATAAVSSGIFVRYFSRERAVNVRKINPKVPPQEAYSIARGLYDVIKAHGPLTVGNTWTHAQEAGLTGLQSKTHMKIMLKWMRGRKMLKLLCNNVGSNKKFLHTTLPEERQKDQPVRTDLPLWIMFLSSLRKSRDSVKYQPVAAFHGKQEPLTSSPFSWKNSLLDLQAVFQMNGDVISSLLNG</sequence>
<evidence type="ECO:0000313" key="1">
    <source>
        <dbReference type="EMBL" id="OWM72250.1"/>
    </source>
</evidence>
<organism evidence="1 2">
    <name type="scientific">Punica granatum</name>
    <name type="common">Pomegranate</name>
    <dbReference type="NCBI Taxonomy" id="22663"/>
    <lineage>
        <taxon>Eukaryota</taxon>
        <taxon>Viridiplantae</taxon>
        <taxon>Streptophyta</taxon>
        <taxon>Embryophyta</taxon>
        <taxon>Tracheophyta</taxon>
        <taxon>Spermatophyta</taxon>
        <taxon>Magnoliopsida</taxon>
        <taxon>eudicotyledons</taxon>
        <taxon>Gunneridae</taxon>
        <taxon>Pentapetalae</taxon>
        <taxon>rosids</taxon>
        <taxon>malvids</taxon>
        <taxon>Myrtales</taxon>
        <taxon>Lythraceae</taxon>
        <taxon>Punica</taxon>
    </lineage>
</organism>